<dbReference type="OrthoDB" id="3793367at2759"/>
<reference evidence="4 5" key="1">
    <citation type="submission" date="2016-05" db="EMBL/GenBank/DDBJ databases">
        <title>A degradative enzymes factory behind the ericoid mycorrhizal symbiosis.</title>
        <authorList>
            <consortium name="DOE Joint Genome Institute"/>
            <person name="Martino E."/>
            <person name="Morin E."/>
            <person name="Grelet G."/>
            <person name="Kuo A."/>
            <person name="Kohler A."/>
            <person name="Daghino S."/>
            <person name="Barry K."/>
            <person name="Choi C."/>
            <person name="Cichocki N."/>
            <person name="Clum A."/>
            <person name="Copeland A."/>
            <person name="Hainaut M."/>
            <person name="Haridas S."/>
            <person name="Labutti K."/>
            <person name="Lindquist E."/>
            <person name="Lipzen A."/>
            <person name="Khouja H.-R."/>
            <person name="Murat C."/>
            <person name="Ohm R."/>
            <person name="Olson A."/>
            <person name="Spatafora J."/>
            <person name="Veneault-Fourrey C."/>
            <person name="Henrissat B."/>
            <person name="Grigoriev I."/>
            <person name="Martin F."/>
            <person name="Perotto S."/>
        </authorList>
    </citation>
    <scope>NUCLEOTIDE SEQUENCE [LARGE SCALE GENOMIC DNA]</scope>
    <source>
        <strain evidence="4 5">UAMH 7357</strain>
    </source>
</reference>
<evidence type="ECO:0000313" key="5">
    <source>
        <dbReference type="Proteomes" id="UP000235672"/>
    </source>
</evidence>
<keyword evidence="2" id="KW-0732">Signal</keyword>
<feature type="region of interest" description="Disordered" evidence="1">
    <location>
        <begin position="218"/>
        <end position="282"/>
    </location>
</feature>
<dbReference type="Gene3D" id="3.50.4.10">
    <property type="entry name" value="Hepatocyte Growth Factor"/>
    <property type="match status" value="3"/>
</dbReference>
<evidence type="ECO:0000259" key="3">
    <source>
        <dbReference type="PROSITE" id="PS50948"/>
    </source>
</evidence>
<sequence length="348" mass="34062">MQSFTTIIAASALIAGASANPIKLAARATCGSAPAGSDNQAPLSQPTGIATAAACQAQCDANTSCMSFVFGMLNNADQCMLFSVAAASVPKQASTNLVVYDKACTSVPAVIPTASNPTGANNGANHMLTVRDTCGAVPAGSGSQTPLSQPTGITTAAACLAQCDANSACLSFVFGMVNNADECMLYSVAASAIPTQTSTNLVAYDKACPAVPSVVPTTSNPQGFATGSTSSGSTGNTGNTGSTGPTGSSSSTGPNNGAAPAHKRANTCGAAPTGPSNNASPISTPANINNVAACKAQCSADSSCKSFEFGTMTQGGAQVCKLFAVAAASVPAPTEGQSLVIYDVGCPV</sequence>
<keyword evidence="5" id="KW-1185">Reference proteome</keyword>
<feature type="chain" id="PRO_5014417952" description="Apple domain-containing protein" evidence="2">
    <location>
        <begin position="20"/>
        <end position="348"/>
    </location>
</feature>
<dbReference type="Pfam" id="PF00024">
    <property type="entry name" value="PAN_1"/>
    <property type="match status" value="3"/>
</dbReference>
<feature type="domain" description="Apple" evidence="3">
    <location>
        <begin position="268"/>
        <end position="346"/>
    </location>
</feature>
<organism evidence="4 5">
    <name type="scientific">Hyaloscypha hepaticicola</name>
    <dbReference type="NCBI Taxonomy" id="2082293"/>
    <lineage>
        <taxon>Eukaryota</taxon>
        <taxon>Fungi</taxon>
        <taxon>Dikarya</taxon>
        <taxon>Ascomycota</taxon>
        <taxon>Pezizomycotina</taxon>
        <taxon>Leotiomycetes</taxon>
        <taxon>Helotiales</taxon>
        <taxon>Hyaloscyphaceae</taxon>
        <taxon>Hyaloscypha</taxon>
    </lineage>
</organism>
<feature type="domain" description="Apple" evidence="3">
    <location>
        <begin position="30"/>
        <end position="104"/>
    </location>
</feature>
<protein>
    <recommendedName>
        <fullName evidence="3">Apple domain-containing protein</fullName>
    </recommendedName>
</protein>
<proteinExistence type="predicted"/>
<dbReference type="InterPro" id="IPR003609">
    <property type="entry name" value="Pan_app"/>
</dbReference>
<feature type="signal peptide" evidence="2">
    <location>
        <begin position="1"/>
        <end position="19"/>
    </location>
</feature>
<evidence type="ECO:0000256" key="2">
    <source>
        <dbReference type="SAM" id="SignalP"/>
    </source>
</evidence>
<dbReference type="PROSITE" id="PS50948">
    <property type="entry name" value="PAN"/>
    <property type="match status" value="3"/>
</dbReference>
<evidence type="ECO:0000313" key="4">
    <source>
        <dbReference type="EMBL" id="PMD26721.1"/>
    </source>
</evidence>
<gene>
    <name evidence="4" type="ORF">NA56DRAFT_295276</name>
</gene>
<feature type="domain" description="Apple" evidence="3">
    <location>
        <begin position="134"/>
        <end position="208"/>
    </location>
</feature>
<dbReference type="AlphaFoldDB" id="A0A2J6QKC3"/>
<name>A0A2J6QKC3_9HELO</name>
<dbReference type="EMBL" id="KZ613467">
    <property type="protein sequence ID" value="PMD26721.1"/>
    <property type="molecule type" value="Genomic_DNA"/>
</dbReference>
<accession>A0A2J6QKC3</accession>
<dbReference type="Proteomes" id="UP000235672">
    <property type="component" value="Unassembled WGS sequence"/>
</dbReference>
<feature type="compositionally biased region" description="Low complexity" evidence="1">
    <location>
        <begin position="226"/>
        <end position="257"/>
    </location>
</feature>
<evidence type="ECO:0000256" key="1">
    <source>
        <dbReference type="SAM" id="MobiDB-lite"/>
    </source>
</evidence>